<dbReference type="KEGG" id="bcai:K788_0002786"/>
<evidence type="ECO:0000313" key="3">
    <source>
        <dbReference type="Proteomes" id="UP000019146"/>
    </source>
</evidence>
<sequence>MSGEHRGRGLEIGASLANLSARLQYESTQFHMRPTARGRLVVGQRCIPSTFAAKYAATHSHIFPIISTPFREPPHVNPPSDAGARRRHRRRHHRMLGRVSPH</sequence>
<accession>A0A0P0RCX8</accession>
<feature type="compositionally biased region" description="Basic residues" evidence="1">
    <location>
        <begin position="85"/>
        <end position="102"/>
    </location>
</feature>
<evidence type="ECO:0000256" key="1">
    <source>
        <dbReference type="SAM" id="MobiDB-lite"/>
    </source>
</evidence>
<proteinExistence type="predicted"/>
<name>A0A0P0RCX8_9BURK</name>
<feature type="region of interest" description="Disordered" evidence="1">
    <location>
        <begin position="70"/>
        <end position="102"/>
    </location>
</feature>
<evidence type="ECO:0000313" key="2">
    <source>
        <dbReference type="EMBL" id="ALL66266.1"/>
    </source>
</evidence>
<gene>
    <name evidence="2" type="ORF">K788_0002786</name>
</gene>
<organism evidence="2 3">
    <name type="scientific">Paraburkholderia caribensis MBA4</name>
    <dbReference type="NCBI Taxonomy" id="1323664"/>
    <lineage>
        <taxon>Bacteria</taxon>
        <taxon>Pseudomonadati</taxon>
        <taxon>Pseudomonadota</taxon>
        <taxon>Betaproteobacteria</taxon>
        <taxon>Burkholderiales</taxon>
        <taxon>Burkholderiaceae</taxon>
        <taxon>Paraburkholderia</taxon>
    </lineage>
</organism>
<reference evidence="2 3" key="1">
    <citation type="journal article" date="2014" name="Genome Announc.">
        <title>Draft Genome Sequence of the Haloacid-Degrading Burkholderia caribensis Strain MBA4.</title>
        <authorList>
            <person name="Pan Y."/>
            <person name="Kong K.F."/>
            <person name="Tsang J.S."/>
        </authorList>
    </citation>
    <scope>NUCLEOTIDE SEQUENCE [LARGE SCALE GENOMIC DNA]</scope>
    <source>
        <strain evidence="2 3">MBA4</strain>
    </source>
</reference>
<dbReference type="EMBL" id="CP012747">
    <property type="protein sequence ID" value="ALL66266.1"/>
    <property type="molecule type" value="Genomic_DNA"/>
</dbReference>
<dbReference type="AlphaFoldDB" id="A0A0P0RCX8"/>
<protein>
    <submittedName>
        <fullName evidence="2">Uncharacterized protein</fullName>
    </submittedName>
</protein>
<dbReference type="Proteomes" id="UP000019146">
    <property type="component" value="Chromosome 2"/>
</dbReference>